<sequence length="178" mass="20053">MLTQIGAELMDALSIKNPYAFDILTGAKPIEYRTWQPGNTTQFLLVSSQTPSTTDFGLGMANGYALAIVQITAVSPHPDQAGNYSWHVRPMMPITPFPVKGRLHFYEVNETQIQRRPDLIPAMRAFLNNHTDPAGAAFKQQIIDPLTQIGITQMPQKYQRLFKATGSWRSVIQAWHQR</sequence>
<evidence type="ECO:0000259" key="1">
    <source>
        <dbReference type="Pfam" id="PF04266"/>
    </source>
</evidence>
<gene>
    <name evidence="2" type="ORF">FC26_GL001291</name>
</gene>
<keyword evidence="3" id="KW-1185">Reference proteome</keyword>
<protein>
    <recommendedName>
        <fullName evidence="1">ASCH domain-containing protein</fullName>
    </recommendedName>
</protein>
<dbReference type="PATRIC" id="fig|1423813.3.peg.1316"/>
<dbReference type="Proteomes" id="UP000051733">
    <property type="component" value="Unassembled WGS sequence"/>
</dbReference>
<comment type="caution">
    <text evidence="2">The sequence shown here is derived from an EMBL/GenBank/DDBJ whole genome shotgun (WGS) entry which is preliminary data.</text>
</comment>
<feature type="domain" description="ASCH" evidence="1">
    <location>
        <begin position="13"/>
        <end position="77"/>
    </location>
</feature>
<proteinExistence type="predicted"/>
<evidence type="ECO:0000313" key="3">
    <source>
        <dbReference type="Proteomes" id="UP000051733"/>
    </source>
</evidence>
<name>A0A0R2ADI0_9LACO</name>
<dbReference type="InterPro" id="IPR015947">
    <property type="entry name" value="PUA-like_sf"/>
</dbReference>
<dbReference type="Gene3D" id="2.30.130.30">
    <property type="entry name" value="Hypothetical protein"/>
    <property type="match status" value="1"/>
</dbReference>
<accession>A0A0R2ADI0</accession>
<reference evidence="2 3" key="1">
    <citation type="journal article" date="2015" name="Genome Announc.">
        <title>Expanding the biotechnology potential of lactobacilli through comparative genomics of 213 strains and associated genera.</title>
        <authorList>
            <person name="Sun Z."/>
            <person name="Harris H.M."/>
            <person name="McCann A."/>
            <person name="Guo C."/>
            <person name="Argimon S."/>
            <person name="Zhang W."/>
            <person name="Yang X."/>
            <person name="Jeffery I.B."/>
            <person name="Cooney J.C."/>
            <person name="Kagawa T.F."/>
            <person name="Liu W."/>
            <person name="Song Y."/>
            <person name="Salvetti E."/>
            <person name="Wrobel A."/>
            <person name="Rasinkangas P."/>
            <person name="Parkhill J."/>
            <person name="Rea M.C."/>
            <person name="O'Sullivan O."/>
            <person name="Ritari J."/>
            <person name="Douillard F.P."/>
            <person name="Paul Ross R."/>
            <person name="Yang R."/>
            <person name="Briner A.E."/>
            <person name="Felis G.E."/>
            <person name="de Vos W.M."/>
            <person name="Barrangou R."/>
            <person name="Klaenhammer T.R."/>
            <person name="Caufield P.W."/>
            <person name="Cui Y."/>
            <person name="Zhang H."/>
            <person name="O'Toole P.W."/>
        </authorList>
    </citation>
    <scope>NUCLEOTIDE SEQUENCE [LARGE SCALE GENOMIC DNA]</scope>
    <source>
        <strain evidence="2 3">DSM 20634</strain>
    </source>
</reference>
<dbReference type="SUPFAM" id="SSF88697">
    <property type="entry name" value="PUA domain-like"/>
    <property type="match status" value="1"/>
</dbReference>
<organism evidence="2 3">
    <name type="scientific">Paucilactobacillus vaccinostercus DSM 20634</name>
    <dbReference type="NCBI Taxonomy" id="1423813"/>
    <lineage>
        <taxon>Bacteria</taxon>
        <taxon>Bacillati</taxon>
        <taxon>Bacillota</taxon>
        <taxon>Bacilli</taxon>
        <taxon>Lactobacillales</taxon>
        <taxon>Lactobacillaceae</taxon>
        <taxon>Paucilactobacillus</taxon>
    </lineage>
</organism>
<dbReference type="AlphaFoldDB" id="A0A0R2ADI0"/>
<dbReference type="EMBL" id="AYYY01000020">
    <property type="protein sequence ID" value="KRM61849.1"/>
    <property type="molecule type" value="Genomic_DNA"/>
</dbReference>
<dbReference type="InterPro" id="IPR007374">
    <property type="entry name" value="ASCH_domain"/>
</dbReference>
<evidence type="ECO:0000313" key="2">
    <source>
        <dbReference type="EMBL" id="KRM61849.1"/>
    </source>
</evidence>
<dbReference type="Pfam" id="PF04266">
    <property type="entry name" value="ASCH"/>
    <property type="match status" value="1"/>
</dbReference>
<dbReference type="STRING" id="1423813.FC26_GL001291"/>